<dbReference type="EMBL" id="CAXDID020000086">
    <property type="protein sequence ID" value="CAL6020546.1"/>
    <property type="molecule type" value="Genomic_DNA"/>
</dbReference>
<accession>A0AA86Q8F9</accession>
<evidence type="ECO:0000313" key="2">
    <source>
        <dbReference type="EMBL" id="CAL6020546.1"/>
    </source>
</evidence>
<evidence type="ECO:0000313" key="3">
    <source>
        <dbReference type="Proteomes" id="UP001642409"/>
    </source>
</evidence>
<reference evidence="2 3" key="2">
    <citation type="submission" date="2024-07" db="EMBL/GenBank/DDBJ databases">
        <authorList>
            <person name="Akdeniz Z."/>
        </authorList>
    </citation>
    <scope>NUCLEOTIDE SEQUENCE [LARGE SCALE GENOMIC DNA]</scope>
</reference>
<name>A0AA86Q8F9_9EUKA</name>
<comment type="caution">
    <text evidence="1">The sequence shown here is derived from an EMBL/GenBank/DDBJ whole genome shotgun (WGS) entry which is preliminary data.</text>
</comment>
<dbReference type="EMBL" id="CATOUU010000838">
    <property type="protein sequence ID" value="CAI9953243.1"/>
    <property type="molecule type" value="Genomic_DNA"/>
</dbReference>
<keyword evidence="3" id="KW-1185">Reference proteome</keyword>
<dbReference type="AlphaFoldDB" id="A0AA86Q8F9"/>
<reference evidence="1" key="1">
    <citation type="submission" date="2023-06" db="EMBL/GenBank/DDBJ databases">
        <authorList>
            <person name="Kurt Z."/>
        </authorList>
    </citation>
    <scope>NUCLEOTIDE SEQUENCE</scope>
</reference>
<proteinExistence type="predicted"/>
<protein>
    <submittedName>
        <fullName evidence="2">Hypothetical_protein</fullName>
    </submittedName>
</protein>
<sequence length="174" mass="20768">MLFRKEVGVQFIFFKKYKKIQTIQKTTHCVQSTKRKFQIIAVKIATKNNRSYKVSLTTQIPQKWNNSITVQSQYIPLTTRFVPSENSIIATFSIYFTSVHRPRIQLKIIFRLINRKDLSSIGCFSPNMYFPLMHFRNLLHSYIQVKRDYFNFLLYLHGVECSQLLMSFSLLKWH</sequence>
<organism evidence="1">
    <name type="scientific">Hexamita inflata</name>
    <dbReference type="NCBI Taxonomy" id="28002"/>
    <lineage>
        <taxon>Eukaryota</taxon>
        <taxon>Metamonada</taxon>
        <taxon>Diplomonadida</taxon>
        <taxon>Hexamitidae</taxon>
        <taxon>Hexamitinae</taxon>
        <taxon>Hexamita</taxon>
    </lineage>
</organism>
<dbReference type="Proteomes" id="UP001642409">
    <property type="component" value="Unassembled WGS sequence"/>
</dbReference>
<evidence type="ECO:0000313" key="1">
    <source>
        <dbReference type="EMBL" id="CAI9953243.1"/>
    </source>
</evidence>
<gene>
    <name evidence="2" type="ORF">HINF_LOCUS27567</name>
    <name evidence="1" type="ORF">HINF_LOCUS40888</name>
</gene>